<organism evidence="3 4">
    <name type="scientific">Durusdinium trenchii</name>
    <dbReference type="NCBI Taxonomy" id="1381693"/>
    <lineage>
        <taxon>Eukaryota</taxon>
        <taxon>Sar</taxon>
        <taxon>Alveolata</taxon>
        <taxon>Dinophyceae</taxon>
        <taxon>Suessiales</taxon>
        <taxon>Symbiodiniaceae</taxon>
        <taxon>Durusdinium</taxon>
    </lineage>
</organism>
<dbReference type="PANTHER" id="PTHR11246:SF1">
    <property type="entry name" value="PRE-MRNA-PROCESSING FACTOR 6"/>
    <property type="match status" value="1"/>
</dbReference>
<dbReference type="InterPro" id="IPR011990">
    <property type="entry name" value="TPR-like_helical_dom_sf"/>
</dbReference>
<proteinExistence type="predicted"/>
<sequence length="1462" mass="160797">FEEWDAIPEASTGIRQHKREDTFTPVSDAIILAGAGLKAMGQSNLNVERGRMLRDQLDEKRSGNASTKVDAEGYLTSLNEGGTGALGADMQVGDVKRARLLFKSVTSTNPTHPPGWIAAARLEEVAGNMIEARRIIKSACAACPKSEEVWVEAARLNTPANAKVILENALRRLPRSVSLWLRAADLESGNAERKKRVLRRALETLPNSKKLWKAAVELEEDEADAHILLAQATECVPHAVDLWLALAQLESYEQAKRVLNKAGKKNPAEPRIWVMAAALEEAHLSETGPPDAAAQTALLKRLSAILKKAADWKRTWLDEVTLFADDGHVSTARALLREMIERFKGQKDVLLKGIAFESKFGSKQTLNELLLEAVQKCPEAELFWLMAAKESWKTSGDVEGARKFLADAFEAGHNSERVWLAAAKLEWESNEVNRARALLQRARQQCSTARIWQKSGLLERTELAKLIQSGADPATVAAQLENVRTLLKVGRERFPSDAKLWMMGGQLEVEYVAKRASSFSKAEVDASVVRAREIYLEGLKRCPSATPLWTLAAELEEGFASAAKARSVLELARVKNKGQPQLWVAAIRLERRHGQGAMADLLMAKALQECPKAGVLWAEVVLSASKADQKSKSVDALETCDQDALVFCAVARVFAGNRKLKAARKWFESAVTCDPDLGDAWAWYYHLELHVAAAEPKARAVLERAQAAAPGHGELWQRSVTCQIAIMARDNVVREVERWAASGPPAEAEQRAEACRRLLEFVETAAHAHDDGAEAQGRQHVPAWMARARLDLALDGLCEPEVFVRAGLDSVGKCAALSWGELQELGLPQGDLFEIKEQLAAADPSALVLDLRGFDLVSSLPDVELELQHVSLRDCAKLERASSTTVATTRVGEDCDLTQCYSLSELPEGMHVAESLILDGCSALHNLPENLNCGMHLSLSFVHENEPCRLETLPASLCVRGMVAVHTESLTHLPEQWTVGALDLCDCANLIALPRGLVVETDLDLSGCFRLRYVAPDVKVGGNLSLAACTGLLAYPPAFTHVFGTLSIAYLGSIFELPEEMVVEGDLVAAKSGLMALPADIRVDGQLDLKDCTELSKLPDEMRHWGPDPMSGAPHKIFVSGSGIIGEELDRWREIDAPNLKFYTGTRGIHNHDVHFRTPEALDPFQELAEAVSFWEAATEDADNAGKVSIQVLHDKVGRVNERGVLTFLSKLREAQEFQYDELRPGLAARVVEALELLCNSGDESREEILVRMGDSVDNCADKPVWALGQLTLLGLVARARGDRTKLRDLGRRVLNLSIVHEHVSRKLASLGVVDDVTVYLRFEIALRSDLDLPVSSLAMLFPNFIEVTQAELDAAREEASAVSEDHFEAWLADWEEWQRQERFELAVELKWGDLPSQSTSIINRLDGVMDLSGQPLQDPVVLDGSVWSLADLLRHWVATGMDLNNLVRSAEDLQTGLRKVS</sequence>
<evidence type="ECO:0000259" key="2">
    <source>
        <dbReference type="PROSITE" id="PS52053"/>
    </source>
</evidence>
<dbReference type="InterPro" id="IPR032675">
    <property type="entry name" value="LRR_dom_sf"/>
</dbReference>
<protein>
    <submittedName>
        <fullName evidence="3">Pre-mRNA-processing factor 6 (PRP6 homolog) (U5 snRNP-associated 102 kDa protein) (U5-102 kDa protein)</fullName>
    </submittedName>
</protein>
<dbReference type="PANTHER" id="PTHR11246">
    <property type="entry name" value="PRE-MRNA SPLICING FACTOR"/>
    <property type="match status" value="1"/>
</dbReference>
<evidence type="ECO:0000313" key="3">
    <source>
        <dbReference type="EMBL" id="CAK8997723.1"/>
    </source>
</evidence>
<name>A0ABP0I568_9DINO</name>
<dbReference type="Pfam" id="PF13428">
    <property type="entry name" value="TPR_14"/>
    <property type="match status" value="1"/>
</dbReference>
<keyword evidence="1" id="KW-0677">Repeat</keyword>
<keyword evidence="4" id="KW-1185">Reference proteome</keyword>
<dbReference type="PROSITE" id="PS52053">
    <property type="entry name" value="NEL"/>
    <property type="match status" value="1"/>
</dbReference>
<dbReference type="Gene3D" id="1.25.40.10">
    <property type="entry name" value="Tetratricopeptide repeat domain"/>
    <property type="match status" value="5"/>
</dbReference>
<dbReference type="InterPro" id="IPR003107">
    <property type="entry name" value="HAT"/>
</dbReference>
<dbReference type="Pfam" id="PF14496">
    <property type="entry name" value="NEL"/>
    <property type="match status" value="1"/>
</dbReference>
<dbReference type="Gene3D" id="3.80.10.10">
    <property type="entry name" value="Ribonuclease Inhibitor"/>
    <property type="match status" value="1"/>
</dbReference>
<feature type="domain" description="NEL" evidence="2">
    <location>
        <begin position="1167"/>
        <end position="1462"/>
    </location>
</feature>
<dbReference type="Gene3D" id="1.20.58.360">
    <property type="entry name" value="Shigella T3SS effector IpaH defines"/>
    <property type="match status" value="1"/>
</dbReference>
<dbReference type="SUPFAM" id="SSF48452">
    <property type="entry name" value="TPR-like"/>
    <property type="match status" value="4"/>
</dbReference>
<feature type="non-terminal residue" evidence="3">
    <location>
        <position position="1"/>
    </location>
</feature>
<accession>A0ABP0I568</accession>
<evidence type="ECO:0000256" key="1">
    <source>
        <dbReference type="ARBA" id="ARBA00022737"/>
    </source>
</evidence>
<comment type="caution">
    <text evidence="3">The sequence shown here is derived from an EMBL/GenBank/DDBJ whole genome shotgun (WGS) entry which is preliminary data.</text>
</comment>
<evidence type="ECO:0000313" key="4">
    <source>
        <dbReference type="Proteomes" id="UP001642464"/>
    </source>
</evidence>
<dbReference type="Proteomes" id="UP001642464">
    <property type="component" value="Unassembled WGS sequence"/>
</dbReference>
<dbReference type="InterPro" id="IPR029487">
    <property type="entry name" value="NEL_dom"/>
</dbReference>
<dbReference type="InterPro" id="IPR045075">
    <property type="entry name" value="Syf1-like"/>
</dbReference>
<dbReference type="EMBL" id="CAXAMM010002875">
    <property type="protein sequence ID" value="CAK8997723.1"/>
    <property type="molecule type" value="Genomic_DNA"/>
</dbReference>
<reference evidence="3 4" key="1">
    <citation type="submission" date="2024-02" db="EMBL/GenBank/DDBJ databases">
        <authorList>
            <person name="Chen Y."/>
            <person name="Shah S."/>
            <person name="Dougan E. K."/>
            <person name="Thang M."/>
            <person name="Chan C."/>
        </authorList>
    </citation>
    <scope>NUCLEOTIDE SEQUENCE [LARGE SCALE GENOMIC DNA]</scope>
</reference>
<gene>
    <name evidence="3" type="ORF">SCF082_LOCUS5325</name>
</gene>
<dbReference type="SMART" id="SM00386">
    <property type="entry name" value="HAT"/>
    <property type="match status" value="13"/>
</dbReference>